<sequence>MPTPTGRVNRGPAAAAGNRRAILAAARRLFAEHGYNVPLHTIAREAGTGQGTLYRHFPTRLDLALAVFETHFAELTAIARDAAPDAFVRLWSHLLDLVVEESAFIEMFIDARRSMPGYDGGHRLRVLVEETLPRAQDAGLVAAGLTTADVLLAVRMAYGIVVTTEGDEDVRAVVAGVLPLDPTP</sequence>
<name>A0ABY5K4Y8_9CELL</name>
<dbReference type="PRINTS" id="PR00455">
    <property type="entry name" value="HTHTETR"/>
</dbReference>
<dbReference type="EMBL" id="CP101989">
    <property type="protein sequence ID" value="UUI65040.1"/>
    <property type="molecule type" value="Genomic_DNA"/>
</dbReference>
<keyword evidence="7" id="KW-1185">Reference proteome</keyword>
<keyword evidence="3" id="KW-0804">Transcription</keyword>
<dbReference type="InterPro" id="IPR001647">
    <property type="entry name" value="HTH_TetR"/>
</dbReference>
<evidence type="ECO:0000256" key="2">
    <source>
        <dbReference type="ARBA" id="ARBA00023125"/>
    </source>
</evidence>
<accession>A0ABY5K4Y8</accession>
<evidence type="ECO:0000313" key="7">
    <source>
        <dbReference type="Proteomes" id="UP001317322"/>
    </source>
</evidence>
<keyword evidence="2 4" id="KW-0238">DNA-binding</keyword>
<feature type="domain" description="HTH tetR-type" evidence="5">
    <location>
        <begin position="16"/>
        <end position="75"/>
    </location>
</feature>
<organism evidence="6 7">
    <name type="scientific">Cellulomonas wangsupingiae</name>
    <dbReference type="NCBI Taxonomy" id="2968085"/>
    <lineage>
        <taxon>Bacteria</taxon>
        <taxon>Bacillati</taxon>
        <taxon>Actinomycetota</taxon>
        <taxon>Actinomycetes</taxon>
        <taxon>Micrococcales</taxon>
        <taxon>Cellulomonadaceae</taxon>
        <taxon>Cellulomonas</taxon>
    </lineage>
</organism>
<evidence type="ECO:0000256" key="1">
    <source>
        <dbReference type="ARBA" id="ARBA00023015"/>
    </source>
</evidence>
<evidence type="ECO:0000256" key="3">
    <source>
        <dbReference type="ARBA" id="ARBA00023163"/>
    </source>
</evidence>
<protein>
    <submittedName>
        <fullName evidence="6">TetR/AcrR family transcriptional regulator</fullName>
    </submittedName>
</protein>
<dbReference type="PROSITE" id="PS50977">
    <property type="entry name" value="HTH_TETR_2"/>
    <property type="match status" value="1"/>
</dbReference>
<gene>
    <name evidence="6" type="ORF">NP075_18325</name>
</gene>
<dbReference type="Pfam" id="PF00440">
    <property type="entry name" value="TetR_N"/>
    <property type="match status" value="1"/>
</dbReference>
<feature type="DNA-binding region" description="H-T-H motif" evidence="4">
    <location>
        <begin position="38"/>
        <end position="57"/>
    </location>
</feature>
<dbReference type="SUPFAM" id="SSF46689">
    <property type="entry name" value="Homeodomain-like"/>
    <property type="match status" value="1"/>
</dbReference>
<proteinExistence type="predicted"/>
<evidence type="ECO:0000256" key="4">
    <source>
        <dbReference type="PROSITE-ProRule" id="PRU00335"/>
    </source>
</evidence>
<keyword evidence="1" id="KW-0805">Transcription regulation</keyword>
<evidence type="ECO:0000313" key="6">
    <source>
        <dbReference type="EMBL" id="UUI65040.1"/>
    </source>
</evidence>
<evidence type="ECO:0000259" key="5">
    <source>
        <dbReference type="PROSITE" id="PS50977"/>
    </source>
</evidence>
<dbReference type="RefSeq" id="WP_227563533.1">
    <property type="nucleotide sequence ID" value="NZ_CP101989.1"/>
</dbReference>
<reference evidence="6 7" key="1">
    <citation type="submission" date="2022-07" db="EMBL/GenBank/DDBJ databases">
        <title>Novel species in genus cellulomonas.</title>
        <authorList>
            <person name="Ye L."/>
        </authorList>
    </citation>
    <scope>NUCLEOTIDE SEQUENCE [LARGE SCALE GENOMIC DNA]</scope>
    <source>
        <strain evidence="7">zg-Y908</strain>
    </source>
</reference>
<dbReference type="PANTHER" id="PTHR30055:SF234">
    <property type="entry name" value="HTH-TYPE TRANSCRIPTIONAL REGULATOR BETI"/>
    <property type="match status" value="1"/>
</dbReference>
<dbReference type="Proteomes" id="UP001317322">
    <property type="component" value="Chromosome"/>
</dbReference>
<dbReference type="Gene3D" id="1.10.357.10">
    <property type="entry name" value="Tetracycline Repressor, domain 2"/>
    <property type="match status" value="1"/>
</dbReference>
<dbReference type="InterPro" id="IPR050109">
    <property type="entry name" value="HTH-type_TetR-like_transc_reg"/>
</dbReference>
<dbReference type="InterPro" id="IPR009057">
    <property type="entry name" value="Homeodomain-like_sf"/>
</dbReference>
<dbReference type="PANTHER" id="PTHR30055">
    <property type="entry name" value="HTH-TYPE TRANSCRIPTIONAL REGULATOR RUTR"/>
    <property type="match status" value="1"/>
</dbReference>